<dbReference type="InterPro" id="IPR036760">
    <property type="entry name" value="SspB-like_sf"/>
</dbReference>
<dbReference type="Gene3D" id="2.30.30.220">
    <property type="entry name" value="SspB-like"/>
    <property type="match status" value="1"/>
</dbReference>
<protein>
    <submittedName>
        <fullName evidence="2">Stringent starvation protein B</fullName>
    </submittedName>
</protein>
<evidence type="ECO:0000313" key="2">
    <source>
        <dbReference type="EMBL" id="SEI40697.1"/>
    </source>
</evidence>
<dbReference type="STRING" id="64971.SAMN05421831_101333"/>
<evidence type="ECO:0000256" key="1">
    <source>
        <dbReference type="SAM" id="MobiDB-lite"/>
    </source>
</evidence>
<keyword evidence="3" id="KW-1185">Reference proteome</keyword>
<gene>
    <name evidence="2" type="ORF">SAMN05421831_101333</name>
</gene>
<evidence type="ECO:0000313" key="3">
    <source>
        <dbReference type="Proteomes" id="UP000242999"/>
    </source>
</evidence>
<reference evidence="3" key="1">
    <citation type="submission" date="2016-10" db="EMBL/GenBank/DDBJ databases">
        <authorList>
            <person name="Varghese N."/>
            <person name="Submissions S."/>
        </authorList>
    </citation>
    <scope>NUCLEOTIDE SEQUENCE [LARGE SCALE GENOMIC DNA]</scope>
    <source>
        <strain evidence="3">DSM 7165</strain>
    </source>
</reference>
<dbReference type="PANTHER" id="PTHR37486:SF1">
    <property type="entry name" value="STRINGENT STARVATION PROTEIN B"/>
    <property type="match status" value="1"/>
</dbReference>
<feature type="region of interest" description="Disordered" evidence="1">
    <location>
        <begin position="108"/>
        <end position="160"/>
    </location>
</feature>
<dbReference type="PANTHER" id="PTHR37486">
    <property type="entry name" value="STRINGENT STARVATION PROTEIN B"/>
    <property type="match status" value="1"/>
</dbReference>
<dbReference type="EMBL" id="FNYH01000001">
    <property type="protein sequence ID" value="SEI40697.1"/>
    <property type="molecule type" value="Genomic_DNA"/>
</dbReference>
<dbReference type="SUPFAM" id="SSF101738">
    <property type="entry name" value="SspB-like"/>
    <property type="match status" value="1"/>
</dbReference>
<dbReference type="Proteomes" id="UP000242999">
    <property type="component" value="Unassembled WGS sequence"/>
</dbReference>
<sequence length="160" mass="17712">MSLSSRPYLLRALYEWLVDNHLTIYVMLDAGHPQVKVPQQYVKQGQIVLNISPEAVRGLTLDDALSFSARFGGVPMQIYAPIEAVLAIYAPENPQWGYVFGHEPVIPSPEEAKTQEEASLSLLSNQEAEQVPSEAEQVDTKTASTEDANRPGRAHLKVIK</sequence>
<dbReference type="OrthoDB" id="9797358at2"/>
<dbReference type="Pfam" id="PF04386">
    <property type="entry name" value="SspB"/>
    <property type="match status" value="1"/>
</dbReference>
<dbReference type="NCBIfam" id="NF008769">
    <property type="entry name" value="PRK11798.2-5"/>
    <property type="match status" value="1"/>
</dbReference>
<proteinExistence type="predicted"/>
<dbReference type="GO" id="GO:0005829">
    <property type="term" value="C:cytosol"/>
    <property type="evidence" value="ECO:0007669"/>
    <property type="project" value="TreeGrafter"/>
</dbReference>
<dbReference type="InterPro" id="IPR007481">
    <property type="entry name" value="SspB"/>
</dbReference>
<organism evidence="2 3">
    <name type="scientific">Allopseudospirillum japonicum</name>
    <dbReference type="NCBI Taxonomy" id="64971"/>
    <lineage>
        <taxon>Bacteria</taxon>
        <taxon>Pseudomonadati</taxon>
        <taxon>Pseudomonadota</taxon>
        <taxon>Gammaproteobacteria</taxon>
        <taxon>Oceanospirillales</taxon>
        <taxon>Oceanospirillaceae</taxon>
        <taxon>Allopseudospirillum</taxon>
    </lineage>
</organism>
<name>A0A1H6QKP0_9GAMM</name>
<dbReference type="RefSeq" id="WP_093308206.1">
    <property type="nucleotide sequence ID" value="NZ_FNYH01000001.1"/>
</dbReference>
<dbReference type="GO" id="GO:0005840">
    <property type="term" value="C:ribosome"/>
    <property type="evidence" value="ECO:0007669"/>
    <property type="project" value="TreeGrafter"/>
</dbReference>
<feature type="compositionally biased region" description="Polar residues" evidence="1">
    <location>
        <begin position="117"/>
        <end position="128"/>
    </location>
</feature>
<dbReference type="PIRSF" id="PIRSF005276">
    <property type="entry name" value="SspB"/>
    <property type="match status" value="1"/>
</dbReference>
<dbReference type="GO" id="GO:0045732">
    <property type="term" value="P:positive regulation of protein catabolic process"/>
    <property type="evidence" value="ECO:0007669"/>
    <property type="project" value="TreeGrafter"/>
</dbReference>
<dbReference type="AlphaFoldDB" id="A0A1H6QKP0"/>
<accession>A0A1H6QKP0</accession>